<comment type="similarity">
    <text evidence="1 2">Belongs to the peptidase S14 family.</text>
</comment>
<sequence length="203" mass="22922">MPLMPQVTELIIAELLYLQYESATDPIFMYINSTGVAKDMNRLGNEVEAFAIYDTMAYVKAPVSTLAIGNAWGESAMLLAAGAPGLRGALPSASIMLRQPVQRFDQMQASDVDIYRRGLRKTGREVVRLLAKHTKHTEAQLERDIRRPRYFSPYEAVEYHIIDRVLEPNDEAYRAVIRGARGGEDYREPPKISTKKPKKNQGH</sequence>
<dbReference type="GO" id="GO:0051117">
    <property type="term" value="F:ATPase binding"/>
    <property type="evidence" value="ECO:0007669"/>
    <property type="project" value="TreeGrafter"/>
</dbReference>
<dbReference type="GO" id="GO:0004252">
    <property type="term" value="F:serine-type endopeptidase activity"/>
    <property type="evidence" value="ECO:0007669"/>
    <property type="project" value="InterPro"/>
</dbReference>
<dbReference type="GO" id="GO:0004176">
    <property type="term" value="F:ATP-dependent peptidase activity"/>
    <property type="evidence" value="ECO:0007669"/>
    <property type="project" value="InterPro"/>
</dbReference>
<gene>
    <name evidence="4" type="ORF">QBZ16_000121</name>
</gene>
<dbReference type="GO" id="GO:0009368">
    <property type="term" value="C:endopeptidase Clp complex"/>
    <property type="evidence" value="ECO:0007669"/>
    <property type="project" value="TreeGrafter"/>
</dbReference>
<dbReference type="PANTHER" id="PTHR10381:SF47">
    <property type="entry name" value="ATP-DEPENDENT CLP PROTEASE PROTEOLYTIC SUBUNIT-RELATED PROTEIN 4, CHLOROPLASTIC"/>
    <property type="match status" value="1"/>
</dbReference>
<dbReference type="EMBL" id="JASFZW010000001">
    <property type="protein sequence ID" value="KAK2080268.1"/>
    <property type="molecule type" value="Genomic_DNA"/>
</dbReference>
<dbReference type="GO" id="GO:0006515">
    <property type="term" value="P:protein quality control for misfolded or incompletely synthesized proteins"/>
    <property type="evidence" value="ECO:0007669"/>
    <property type="project" value="TreeGrafter"/>
</dbReference>
<reference evidence="4" key="1">
    <citation type="submission" date="2021-01" db="EMBL/GenBank/DDBJ databases">
        <authorList>
            <person name="Eckstrom K.M.E."/>
        </authorList>
    </citation>
    <scope>NUCLEOTIDE SEQUENCE</scope>
    <source>
        <strain evidence="4">UVCC 0001</strain>
    </source>
</reference>
<dbReference type="PRINTS" id="PR00127">
    <property type="entry name" value="CLPPROTEASEP"/>
</dbReference>
<dbReference type="CDD" id="cd07017">
    <property type="entry name" value="S14_ClpP_2"/>
    <property type="match status" value="1"/>
</dbReference>
<evidence type="ECO:0000256" key="1">
    <source>
        <dbReference type="ARBA" id="ARBA00007039"/>
    </source>
</evidence>
<keyword evidence="5" id="KW-1185">Reference proteome</keyword>
<feature type="region of interest" description="Disordered" evidence="3">
    <location>
        <begin position="183"/>
        <end position="203"/>
    </location>
</feature>
<protein>
    <recommendedName>
        <fullName evidence="2">ATP-dependent Clp protease proteolytic subunit</fullName>
    </recommendedName>
</protein>
<proteinExistence type="inferred from homology"/>
<dbReference type="AlphaFoldDB" id="A0AAD9MMV7"/>
<accession>A0AAD9MMV7</accession>
<dbReference type="PANTHER" id="PTHR10381">
    <property type="entry name" value="ATP-DEPENDENT CLP PROTEASE PROTEOLYTIC SUBUNIT"/>
    <property type="match status" value="1"/>
</dbReference>
<dbReference type="InterPro" id="IPR023562">
    <property type="entry name" value="ClpP/TepA"/>
</dbReference>
<evidence type="ECO:0000256" key="2">
    <source>
        <dbReference type="RuleBase" id="RU003567"/>
    </source>
</evidence>
<comment type="caution">
    <text evidence="4">The sequence shown here is derived from an EMBL/GenBank/DDBJ whole genome shotgun (WGS) entry which is preliminary data.</text>
</comment>
<dbReference type="Gene3D" id="3.90.226.10">
    <property type="entry name" value="2-enoyl-CoA Hydratase, Chain A, domain 1"/>
    <property type="match status" value="1"/>
</dbReference>
<dbReference type="SUPFAM" id="SSF52096">
    <property type="entry name" value="ClpP/crotonase"/>
    <property type="match status" value="1"/>
</dbReference>
<evidence type="ECO:0000313" key="4">
    <source>
        <dbReference type="EMBL" id="KAK2080268.1"/>
    </source>
</evidence>
<dbReference type="InterPro" id="IPR001907">
    <property type="entry name" value="ClpP"/>
</dbReference>
<dbReference type="Pfam" id="PF00574">
    <property type="entry name" value="CLP_protease"/>
    <property type="match status" value="1"/>
</dbReference>
<dbReference type="InterPro" id="IPR029045">
    <property type="entry name" value="ClpP/crotonase-like_dom_sf"/>
</dbReference>
<name>A0AAD9MMV7_PROWI</name>
<dbReference type="GO" id="GO:0009536">
    <property type="term" value="C:plastid"/>
    <property type="evidence" value="ECO:0007669"/>
    <property type="project" value="UniProtKB-ARBA"/>
</dbReference>
<evidence type="ECO:0000256" key="3">
    <source>
        <dbReference type="SAM" id="MobiDB-lite"/>
    </source>
</evidence>
<evidence type="ECO:0000313" key="5">
    <source>
        <dbReference type="Proteomes" id="UP001255856"/>
    </source>
</evidence>
<organism evidence="4 5">
    <name type="scientific">Prototheca wickerhamii</name>
    <dbReference type="NCBI Taxonomy" id="3111"/>
    <lineage>
        <taxon>Eukaryota</taxon>
        <taxon>Viridiplantae</taxon>
        <taxon>Chlorophyta</taxon>
        <taxon>core chlorophytes</taxon>
        <taxon>Trebouxiophyceae</taxon>
        <taxon>Chlorellales</taxon>
        <taxon>Chlorellaceae</taxon>
        <taxon>Prototheca</taxon>
    </lineage>
</organism>
<dbReference type="Proteomes" id="UP001255856">
    <property type="component" value="Unassembled WGS sequence"/>
</dbReference>
<feature type="compositionally biased region" description="Basic residues" evidence="3">
    <location>
        <begin position="193"/>
        <end position="203"/>
    </location>
</feature>